<accession>A0ABS0BZ15</accession>
<dbReference type="Proteomes" id="UP001193680">
    <property type="component" value="Unassembled WGS sequence"/>
</dbReference>
<dbReference type="EMBL" id="JACBGI020000011">
    <property type="protein sequence ID" value="MBF6058086.1"/>
    <property type="molecule type" value="Genomic_DNA"/>
</dbReference>
<keyword evidence="2" id="KW-0378">Hydrolase</keyword>
<evidence type="ECO:0000259" key="1">
    <source>
        <dbReference type="Pfam" id="PF03372"/>
    </source>
</evidence>
<sequence>MLSPVLQNVVGDIHYTISIDSGTTETWAPDNGLTLTQTGKHQVTIFATDSISTAYTSFEIYGIDSTTQPVLDKADDSVRIATYNINLIGDDANSADLPGLLDGGQYEKAQKLAEVIQRVRPDIILLNEFDYDESHTSLQRFKEQYLAIAQANDVEMIDYPYSYTAPVNTGVPSGMDFNNNGSSSDYDDAYGYGAYPGQYGMVVLSMYPINTEELRTFQMFLWKDMPDAMLPVNEDGSSWYSDEELEIFRLSSKSHWDVPVEIDGKTLHLLASHPTPPVYDGTEDRNGTRNHDEIRFWSDYISSDSASYIYDDNGRTGGLASGDRFVVLGDQNASAVEGDATDNPISLLLDNELVQDPYPVSFGGVENTPESAYSLSHTASWAMRADYVLPSAAGMELVQSAVFWPTSDNSLSDLTAGDYPSDHRMVYVDVKTTADTESDTTTSASSGGCTLSKTNSAFDPTLIILLLLSLAYVARKTSVKN</sequence>
<keyword evidence="2" id="KW-0255">Endonuclease</keyword>
<feature type="domain" description="Endonuclease/exonuclease/phosphatase" evidence="1">
    <location>
        <begin position="81"/>
        <end position="423"/>
    </location>
</feature>
<evidence type="ECO:0000313" key="3">
    <source>
        <dbReference type="Proteomes" id="UP001193680"/>
    </source>
</evidence>
<dbReference type="NCBIfam" id="NF033191">
    <property type="entry name" value="JDVT-CTERM"/>
    <property type="match status" value="1"/>
</dbReference>
<protein>
    <submittedName>
        <fullName evidence="2">Endonuclease/exonuclease/phosphatase family protein</fullName>
    </submittedName>
</protein>
<dbReference type="InterPro" id="IPR036691">
    <property type="entry name" value="Endo/exonu/phosph_ase_sf"/>
</dbReference>
<reference evidence="2 3" key="1">
    <citation type="submission" date="2020-11" db="EMBL/GenBank/DDBJ databases">
        <title>Sulfur oxidizing isolate from Hospital Hole Sinkhole.</title>
        <authorList>
            <person name="Scott K.M."/>
        </authorList>
    </citation>
    <scope>NUCLEOTIDE SEQUENCE [LARGE SCALE GENOMIC DNA]</scope>
    <source>
        <strain evidence="2 3">HH1</strain>
    </source>
</reference>
<dbReference type="Gene3D" id="3.60.10.10">
    <property type="entry name" value="Endonuclease/exonuclease/phosphatase"/>
    <property type="match status" value="1"/>
</dbReference>
<keyword evidence="3" id="KW-1185">Reference proteome</keyword>
<dbReference type="Pfam" id="PF03372">
    <property type="entry name" value="Exo_endo_phos"/>
    <property type="match status" value="1"/>
</dbReference>
<dbReference type="InterPro" id="IPR005135">
    <property type="entry name" value="Endo/exonuclease/phosphatase"/>
</dbReference>
<gene>
    <name evidence="2" type="ORF">H8792_007000</name>
</gene>
<dbReference type="GO" id="GO:0004519">
    <property type="term" value="F:endonuclease activity"/>
    <property type="evidence" value="ECO:0007669"/>
    <property type="project" value="UniProtKB-KW"/>
</dbReference>
<proteinExistence type="predicted"/>
<comment type="caution">
    <text evidence="2">The sequence shown here is derived from an EMBL/GenBank/DDBJ whole genome shotgun (WGS) entry which is preliminary data.</text>
</comment>
<evidence type="ECO:0000313" key="2">
    <source>
        <dbReference type="EMBL" id="MBF6058086.1"/>
    </source>
</evidence>
<keyword evidence="2" id="KW-0540">Nuclease</keyword>
<dbReference type="SUPFAM" id="SSF56219">
    <property type="entry name" value="DNase I-like"/>
    <property type="match status" value="1"/>
</dbReference>
<name>A0ABS0BZ15_9GAMM</name>
<organism evidence="2 3">
    <name type="scientific">Thiomicrorhabdus heinhorstiae</name>
    <dbReference type="NCBI Taxonomy" id="2748010"/>
    <lineage>
        <taxon>Bacteria</taxon>
        <taxon>Pseudomonadati</taxon>
        <taxon>Pseudomonadota</taxon>
        <taxon>Gammaproteobacteria</taxon>
        <taxon>Thiotrichales</taxon>
        <taxon>Piscirickettsiaceae</taxon>
        <taxon>Thiomicrorhabdus</taxon>
    </lineage>
</organism>